<comment type="caution">
    <text evidence="7">The sequence shown here is derived from an EMBL/GenBank/DDBJ whole genome shotgun (WGS) entry which is preliminary data.</text>
</comment>
<evidence type="ECO:0000313" key="7">
    <source>
        <dbReference type="EMBL" id="TDQ43933.1"/>
    </source>
</evidence>
<dbReference type="GO" id="GO:0071949">
    <property type="term" value="F:FAD binding"/>
    <property type="evidence" value="ECO:0007669"/>
    <property type="project" value="InterPro"/>
</dbReference>
<reference evidence="7 8" key="1">
    <citation type="submission" date="2019-03" db="EMBL/GenBank/DDBJ databases">
        <title>Genomic Encyclopedia of Type Strains, Phase IV (KMG-IV): sequencing the most valuable type-strain genomes for metagenomic binning, comparative biology and taxonomic classification.</title>
        <authorList>
            <person name="Goeker M."/>
        </authorList>
    </citation>
    <scope>NUCLEOTIDE SEQUENCE [LARGE SCALE GENOMIC DNA]</scope>
    <source>
        <strain evidence="7 8">DSM 19605</strain>
    </source>
</reference>
<keyword evidence="5" id="KW-0503">Monooxygenase</keyword>
<name>A0A4R6UFJ3_9BURK</name>
<keyword evidence="2" id="KW-0285">Flavoprotein</keyword>
<dbReference type="PANTHER" id="PTHR13789">
    <property type="entry name" value="MONOOXYGENASE"/>
    <property type="match status" value="1"/>
</dbReference>
<comment type="cofactor">
    <cofactor evidence="1">
        <name>FAD</name>
        <dbReference type="ChEBI" id="CHEBI:57692"/>
    </cofactor>
</comment>
<dbReference type="InterPro" id="IPR036188">
    <property type="entry name" value="FAD/NAD-bd_sf"/>
</dbReference>
<evidence type="ECO:0000256" key="1">
    <source>
        <dbReference type="ARBA" id="ARBA00001974"/>
    </source>
</evidence>
<protein>
    <submittedName>
        <fullName evidence="7">Salicylate hydroxylase</fullName>
    </submittedName>
</protein>
<keyword evidence="3" id="KW-0274">FAD</keyword>
<accession>A0A4R6UFJ3</accession>
<evidence type="ECO:0000256" key="5">
    <source>
        <dbReference type="ARBA" id="ARBA00023033"/>
    </source>
</evidence>
<dbReference type="InterPro" id="IPR050493">
    <property type="entry name" value="FAD-dep_Monooxygenase_BioMet"/>
</dbReference>
<evidence type="ECO:0000259" key="6">
    <source>
        <dbReference type="Pfam" id="PF01494"/>
    </source>
</evidence>
<dbReference type="InterPro" id="IPR002938">
    <property type="entry name" value="FAD-bd"/>
</dbReference>
<proteinExistence type="predicted"/>
<evidence type="ECO:0000313" key="8">
    <source>
        <dbReference type="Proteomes" id="UP000295510"/>
    </source>
</evidence>
<dbReference type="GO" id="GO:0004497">
    <property type="term" value="F:monooxygenase activity"/>
    <property type="evidence" value="ECO:0007669"/>
    <property type="project" value="UniProtKB-KW"/>
</dbReference>
<dbReference type="EMBL" id="SNYL01000004">
    <property type="protein sequence ID" value="TDQ43933.1"/>
    <property type="molecule type" value="Genomic_DNA"/>
</dbReference>
<dbReference type="Pfam" id="PF01494">
    <property type="entry name" value="FAD_binding_3"/>
    <property type="match status" value="1"/>
</dbReference>
<evidence type="ECO:0000256" key="2">
    <source>
        <dbReference type="ARBA" id="ARBA00022630"/>
    </source>
</evidence>
<evidence type="ECO:0000256" key="3">
    <source>
        <dbReference type="ARBA" id="ARBA00022827"/>
    </source>
</evidence>
<keyword evidence="4" id="KW-0560">Oxidoreductase</keyword>
<dbReference type="PANTHER" id="PTHR13789:SF318">
    <property type="entry name" value="GERANYLGERANYL DIPHOSPHATE REDUCTASE"/>
    <property type="match status" value="1"/>
</dbReference>
<dbReference type="AlphaFoldDB" id="A0A4R6UFJ3"/>
<dbReference type="SUPFAM" id="SSF54373">
    <property type="entry name" value="FAD-linked reductases, C-terminal domain"/>
    <property type="match status" value="1"/>
</dbReference>
<dbReference type="PRINTS" id="PR00420">
    <property type="entry name" value="RNGMNOXGNASE"/>
</dbReference>
<dbReference type="Proteomes" id="UP000295510">
    <property type="component" value="Unassembled WGS sequence"/>
</dbReference>
<feature type="domain" description="FAD-binding" evidence="6">
    <location>
        <begin position="2"/>
        <end position="318"/>
    </location>
</feature>
<gene>
    <name evidence="7" type="ORF">DFR43_10411</name>
</gene>
<evidence type="ECO:0000256" key="4">
    <source>
        <dbReference type="ARBA" id="ARBA00023002"/>
    </source>
</evidence>
<keyword evidence="8" id="KW-1185">Reference proteome</keyword>
<dbReference type="Gene3D" id="3.50.50.60">
    <property type="entry name" value="FAD/NAD(P)-binding domain"/>
    <property type="match status" value="1"/>
</dbReference>
<organism evidence="7 8">
    <name type="scientific">Tepidicella xavieri</name>
    <dbReference type="NCBI Taxonomy" id="360241"/>
    <lineage>
        <taxon>Bacteria</taxon>
        <taxon>Pseudomonadati</taxon>
        <taxon>Pseudomonadota</taxon>
        <taxon>Betaproteobacteria</taxon>
        <taxon>Burkholderiales</taxon>
        <taxon>Tepidicella</taxon>
    </lineage>
</organism>
<dbReference type="SUPFAM" id="SSF51905">
    <property type="entry name" value="FAD/NAD(P)-binding domain"/>
    <property type="match status" value="1"/>
</dbReference>
<sequence>MAGLAAALAMRRAQPALQVALLEQADAFSEVGAGIQLGPNAVRVLRDWGLDDGLRAVAAYPSHLSVRDVREGRELGRLRLGERAEQRYGAPYATIHRADLHRLLLDAVQAEGGVRCQLQARLETVQSTPAGVQVTTQDGADWQASALLGCDGLWSRVREQVWGDPAPAFSGHLAYRGMARIADLSGAEVASAVGAWLGPRMHAVHYPVRGGEWLNVVVVVHGPRPADPAGWDHQAHAQALQAAVGRVAPDLQRVLQAVPSWRLWPLCGRSPVAGPHAMARDNVALLGDAAHPMRPYLAQGAAMALEDAWVLGRLMAAASSLPVDWPALLQRWAACRWRRCAWVQARSQRNGTIFHAQGVLRWGRDTAMAWLGERLLDVPRLYAGPPAPG</sequence>